<keyword evidence="2" id="KW-1185">Reference proteome</keyword>
<dbReference type="PATRIC" id="fig|272123.3.peg.6252"/>
<gene>
    <name evidence="1" type="ordered locus">Anacy_5766</name>
</gene>
<reference evidence="2" key="1">
    <citation type="journal article" date="2013" name="Proc. Natl. Acad. Sci. U.S.A.">
        <title>Improving the coverage of the cyanobacterial phylum using diversity-driven genome sequencing.</title>
        <authorList>
            <person name="Shih P.M."/>
            <person name="Wu D."/>
            <person name="Latifi A."/>
            <person name="Axen S.D."/>
            <person name="Fewer D.P."/>
            <person name="Talla E."/>
            <person name="Calteau A."/>
            <person name="Cai F."/>
            <person name="Tandeau de Marsac N."/>
            <person name="Rippka R."/>
            <person name="Herdman M."/>
            <person name="Sivonen K."/>
            <person name="Coursin T."/>
            <person name="Laurent T."/>
            <person name="Goodwin L."/>
            <person name="Nolan M."/>
            <person name="Davenport K.W."/>
            <person name="Han C.S."/>
            <person name="Rubin E.M."/>
            <person name="Eisen J.A."/>
            <person name="Woyke T."/>
            <person name="Gugger M."/>
            <person name="Kerfeld C.A."/>
        </authorList>
    </citation>
    <scope>NUCLEOTIDE SEQUENCE [LARGE SCALE GENOMIC DNA]</scope>
    <source>
        <strain evidence="2">ATCC 27899 / PCC 7122</strain>
    </source>
</reference>
<dbReference type="Proteomes" id="UP000010474">
    <property type="component" value="Plasmid pANACY.01"/>
</dbReference>
<dbReference type="EMBL" id="CP003660">
    <property type="protein sequence ID" value="AFZ61067.1"/>
    <property type="molecule type" value="Genomic_DNA"/>
</dbReference>
<evidence type="ECO:0000313" key="2">
    <source>
        <dbReference type="Proteomes" id="UP000010474"/>
    </source>
</evidence>
<organism evidence="1 2">
    <name type="scientific">Anabaena cylindrica (strain ATCC 27899 / PCC 7122)</name>
    <dbReference type="NCBI Taxonomy" id="272123"/>
    <lineage>
        <taxon>Bacteria</taxon>
        <taxon>Bacillati</taxon>
        <taxon>Cyanobacteriota</taxon>
        <taxon>Cyanophyceae</taxon>
        <taxon>Nostocales</taxon>
        <taxon>Nostocaceae</taxon>
        <taxon>Anabaena</taxon>
    </lineage>
</organism>
<proteinExistence type="predicted"/>
<sequence length="57" mass="6822">MTYFEQLHPWCIVRNLPSQDCIVVARFRRYNDATAYLQVLKRQANNVKFVVKFNSQT</sequence>
<name>K9ZR79_ANACC</name>
<evidence type="ECO:0000313" key="1">
    <source>
        <dbReference type="EMBL" id="AFZ61067.1"/>
    </source>
</evidence>
<dbReference type="AlphaFoldDB" id="K9ZR79"/>
<geneLocation type="plasmid" evidence="1 2">
    <name>pANACY.01</name>
</geneLocation>
<dbReference type="HOGENOM" id="CLU_177748_1_1_3"/>
<keyword evidence="1" id="KW-0614">Plasmid</keyword>
<accession>K9ZR79</accession>
<dbReference type="KEGG" id="acy:Anacy_5766"/>
<protein>
    <submittedName>
        <fullName evidence="1">Uncharacterized protein</fullName>
    </submittedName>
</protein>
<dbReference type="RefSeq" id="WP_015217678.1">
    <property type="nucleotide sequence ID" value="NC_019772.1"/>
</dbReference>